<organism evidence="1 2">
    <name type="scientific">Paenibacillus algicola</name>
    <dbReference type="NCBI Taxonomy" id="2565926"/>
    <lineage>
        <taxon>Bacteria</taxon>
        <taxon>Bacillati</taxon>
        <taxon>Bacillota</taxon>
        <taxon>Bacilli</taxon>
        <taxon>Bacillales</taxon>
        <taxon>Paenibacillaceae</taxon>
        <taxon>Paenibacillus</taxon>
    </lineage>
</organism>
<evidence type="ECO:0000313" key="2">
    <source>
        <dbReference type="Proteomes" id="UP000300879"/>
    </source>
</evidence>
<gene>
    <name evidence="1" type="ORF">E6C60_0028</name>
</gene>
<evidence type="ECO:0000313" key="1">
    <source>
        <dbReference type="EMBL" id="QCT00756.1"/>
    </source>
</evidence>
<name>A0A4P8XEM9_9BACL</name>
<protein>
    <submittedName>
        <fullName evidence="1">Uncharacterized protein</fullName>
    </submittedName>
</protein>
<accession>A0A4P8XEM9</accession>
<dbReference type="AlphaFoldDB" id="A0A4P8XEM9"/>
<proteinExistence type="predicted"/>
<sequence length="47" mass="5582">MVWNDLGFDEIGSKSGEKASICDELRFYHQKWSDYYNNLTIYQKKCG</sequence>
<dbReference type="KEGG" id="palo:E6C60_0028"/>
<dbReference type="Proteomes" id="UP000300879">
    <property type="component" value="Chromosome"/>
</dbReference>
<reference evidence="1 2" key="1">
    <citation type="submission" date="2019-05" db="EMBL/GenBank/DDBJ databases">
        <authorList>
            <person name="Chen C."/>
        </authorList>
    </citation>
    <scope>NUCLEOTIDE SEQUENCE [LARGE SCALE GENOMIC DNA]</scope>
    <source>
        <strain evidence="1 2">HB172198</strain>
    </source>
</reference>
<dbReference type="EMBL" id="CP040396">
    <property type="protein sequence ID" value="QCT00756.1"/>
    <property type="molecule type" value="Genomic_DNA"/>
</dbReference>
<keyword evidence="2" id="KW-1185">Reference proteome</keyword>